<sequence length="309" mass="32492">MVKILVIGSINMDVVNHVLKHPLPGETIKSIKTDFNSGGKGANQAAAAALAGAQVTLIGAVGNDPFASQLLSAIREMGIQSDFMIHKVGNSGLASITIDASGENHIILSEGANGLLTVSDIQDSLEVLDTADIVLLQNEINWDTTRYVMEESYKRGISVYFNPAPALQIPLDILHLIDVLILNETEAESLTGIPVSNDYRAVQASAKLINGGVGNVVLTLGKKGSMFTDSSCNVIHVPSFDVQVVDTTAAGDTFIGFLAALTGSKEISEEALRFASAAAAIKITRKGALEGIPNKSEVEAFLTATTSMK</sequence>
<keyword evidence="3 9" id="KW-0547">Nucleotide-binding</keyword>
<feature type="active site" description="Proton acceptor" evidence="9">
    <location>
        <position position="252"/>
    </location>
</feature>
<organism evidence="11 12">
    <name type="scientific">Paenibacillus marchantiophytorum</name>
    <dbReference type="NCBI Taxonomy" id="1619310"/>
    <lineage>
        <taxon>Bacteria</taxon>
        <taxon>Bacillati</taxon>
        <taxon>Bacillota</taxon>
        <taxon>Bacilli</taxon>
        <taxon>Bacillales</taxon>
        <taxon>Paenibacillaceae</taxon>
        <taxon>Paenibacillus</taxon>
    </lineage>
</organism>
<feature type="binding site" evidence="9">
    <location>
        <position position="248"/>
    </location>
    <ligand>
        <name>K(+)</name>
        <dbReference type="ChEBI" id="CHEBI:29103"/>
    </ligand>
</feature>
<keyword evidence="5 9" id="KW-0067">ATP-binding</keyword>
<keyword evidence="1 9" id="KW-0808">Transferase</keyword>
<comment type="catalytic activity">
    <reaction evidence="9">
        <text>D-ribose + ATP = D-ribose 5-phosphate + ADP + H(+)</text>
        <dbReference type="Rhea" id="RHEA:13697"/>
        <dbReference type="ChEBI" id="CHEBI:15378"/>
        <dbReference type="ChEBI" id="CHEBI:30616"/>
        <dbReference type="ChEBI" id="CHEBI:47013"/>
        <dbReference type="ChEBI" id="CHEBI:78346"/>
        <dbReference type="ChEBI" id="CHEBI:456216"/>
        <dbReference type="EC" id="2.7.1.15"/>
    </reaction>
</comment>
<keyword evidence="4 9" id="KW-0418">Kinase</keyword>
<gene>
    <name evidence="9 11" type="primary">rbsK</name>
    <name evidence="11" type="ORF">GCM10008018_16790</name>
</gene>
<dbReference type="CDD" id="cd01174">
    <property type="entry name" value="ribokinase"/>
    <property type="match status" value="1"/>
</dbReference>
<feature type="domain" description="Carbohydrate kinase PfkB" evidence="10">
    <location>
        <begin position="3"/>
        <end position="293"/>
    </location>
</feature>
<comment type="pathway">
    <text evidence="9">Carbohydrate metabolism; D-ribose degradation; D-ribose 5-phosphate from beta-D-ribopyranose: step 2/2.</text>
</comment>
<feature type="binding site" evidence="9">
    <location>
        <begin position="219"/>
        <end position="224"/>
    </location>
    <ligand>
        <name>ATP</name>
        <dbReference type="ChEBI" id="CHEBI:30616"/>
    </ligand>
</feature>
<dbReference type="Proteomes" id="UP000615455">
    <property type="component" value="Unassembled WGS sequence"/>
</dbReference>
<comment type="caution">
    <text evidence="9">Lacks conserved residue(s) required for the propagation of feature annotation.</text>
</comment>
<dbReference type="InterPro" id="IPR011877">
    <property type="entry name" value="Ribokinase"/>
</dbReference>
<comment type="similarity">
    <text evidence="9">Belongs to the carbohydrate kinase PfkB family. Ribokinase subfamily.</text>
</comment>
<dbReference type="SUPFAM" id="SSF53613">
    <property type="entry name" value="Ribokinase-like"/>
    <property type="match status" value="1"/>
</dbReference>
<dbReference type="InterPro" id="IPR029056">
    <property type="entry name" value="Ribokinase-like"/>
</dbReference>
<feature type="binding site" evidence="9">
    <location>
        <begin position="251"/>
        <end position="252"/>
    </location>
    <ligand>
        <name>ATP</name>
        <dbReference type="ChEBI" id="CHEBI:30616"/>
    </ligand>
</feature>
<dbReference type="EMBL" id="BMHE01000006">
    <property type="protein sequence ID" value="GGI46377.1"/>
    <property type="molecule type" value="Genomic_DNA"/>
</dbReference>
<name>A0ABQ2BU42_9BACL</name>
<evidence type="ECO:0000256" key="4">
    <source>
        <dbReference type="ARBA" id="ARBA00022777"/>
    </source>
</evidence>
<evidence type="ECO:0000256" key="7">
    <source>
        <dbReference type="ARBA" id="ARBA00022958"/>
    </source>
</evidence>
<feature type="binding site" evidence="9">
    <location>
        <begin position="39"/>
        <end position="43"/>
    </location>
    <ligand>
        <name>substrate</name>
    </ligand>
</feature>
<dbReference type="Pfam" id="PF00294">
    <property type="entry name" value="PfkB"/>
    <property type="match status" value="1"/>
</dbReference>
<feature type="binding site" evidence="9">
    <location>
        <position position="252"/>
    </location>
    <ligand>
        <name>substrate</name>
    </ligand>
</feature>
<keyword evidence="9" id="KW-0963">Cytoplasm</keyword>
<keyword evidence="12" id="KW-1185">Reference proteome</keyword>
<dbReference type="HAMAP" id="MF_01987">
    <property type="entry name" value="Ribokinase"/>
    <property type="match status" value="1"/>
</dbReference>
<dbReference type="RefSeq" id="WP_189010220.1">
    <property type="nucleotide sequence ID" value="NZ_BMHE01000006.1"/>
</dbReference>
<accession>A0ABQ2BU42</accession>
<comment type="cofactor">
    <cofactor evidence="9">
        <name>Mg(2+)</name>
        <dbReference type="ChEBI" id="CHEBI:18420"/>
    </cofactor>
    <text evidence="9">Requires a divalent cation, most likely magnesium in vivo, as an electrophilic catalyst to aid phosphoryl group transfer. It is the chelate of the metal and the nucleotide that is the actual substrate.</text>
</comment>
<comment type="subcellular location">
    <subcellularLocation>
        <location evidence="9">Cytoplasm</location>
    </subcellularLocation>
</comment>
<evidence type="ECO:0000313" key="12">
    <source>
        <dbReference type="Proteomes" id="UP000615455"/>
    </source>
</evidence>
<keyword evidence="6 9" id="KW-0460">Magnesium</keyword>
<keyword evidence="7 9" id="KW-0630">Potassium</keyword>
<feature type="binding site" evidence="9">
    <location>
        <position position="285"/>
    </location>
    <ligand>
        <name>K(+)</name>
        <dbReference type="ChEBI" id="CHEBI:29103"/>
    </ligand>
</feature>
<dbReference type="PANTHER" id="PTHR10584:SF166">
    <property type="entry name" value="RIBOKINASE"/>
    <property type="match status" value="1"/>
</dbReference>
<evidence type="ECO:0000313" key="11">
    <source>
        <dbReference type="EMBL" id="GGI46377.1"/>
    </source>
</evidence>
<feature type="binding site" evidence="9">
    <location>
        <position position="287"/>
    </location>
    <ligand>
        <name>K(+)</name>
        <dbReference type="ChEBI" id="CHEBI:29103"/>
    </ligand>
</feature>
<feature type="binding site" evidence="9">
    <location>
        <position position="282"/>
    </location>
    <ligand>
        <name>K(+)</name>
        <dbReference type="ChEBI" id="CHEBI:29103"/>
    </ligand>
</feature>
<dbReference type="InterPro" id="IPR011611">
    <property type="entry name" value="PfkB_dom"/>
</dbReference>
<evidence type="ECO:0000256" key="6">
    <source>
        <dbReference type="ARBA" id="ARBA00022842"/>
    </source>
</evidence>
<evidence type="ECO:0000256" key="2">
    <source>
        <dbReference type="ARBA" id="ARBA00022723"/>
    </source>
</evidence>
<evidence type="ECO:0000256" key="3">
    <source>
        <dbReference type="ARBA" id="ARBA00022741"/>
    </source>
</evidence>
<dbReference type="InterPro" id="IPR002139">
    <property type="entry name" value="Ribo/fructo_kinase"/>
</dbReference>
<comment type="caution">
    <text evidence="11">The sequence shown here is derived from an EMBL/GenBank/DDBJ whole genome shotgun (WGS) entry which is preliminary data.</text>
</comment>
<dbReference type="PANTHER" id="PTHR10584">
    <property type="entry name" value="SUGAR KINASE"/>
    <property type="match status" value="1"/>
</dbReference>
<dbReference type="PRINTS" id="PR00990">
    <property type="entry name" value="RIBOKINASE"/>
</dbReference>
<comment type="subunit">
    <text evidence="9">Homodimer.</text>
</comment>
<feature type="binding site" evidence="9">
    <location>
        <position position="139"/>
    </location>
    <ligand>
        <name>substrate</name>
    </ligand>
</feature>
<evidence type="ECO:0000256" key="9">
    <source>
        <dbReference type="HAMAP-Rule" id="MF_01987"/>
    </source>
</evidence>
<comment type="activity regulation">
    <text evidence="9">Activated by a monovalent cation that binds near, but not in, the active site. The most likely occupant of the site in vivo is potassium. Ion binding induces a conformational change that may alter substrate affinity.</text>
</comment>
<dbReference type="EC" id="2.7.1.15" evidence="9"/>
<evidence type="ECO:0000256" key="8">
    <source>
        <dbReference type="ARBA" id="ARBA00023277"/>
    </source>
</evidence>
<keyword evidence="2 9" id="KW-0479">Metal-binding</keyword>
<protein>
    <recommendedName>
        <fullName evidence="9">Ribokinase</fullName>
        <shortName evidence="9">RK</shortName>
        <ecNumber evidence="9">2.7.1.15</ecNumber>
    </recommendedName>
</protein>
<feature type="binding site" evidence="9">
    <location>
        <position position="246"/>
    </location>
    <ligand>
        <name>K(+)</name>
        <dbReference type="ChEBI" id="CHEBI:29103"/>
    </ligand>
</feature>
<evidence type="ECO:0000259" key="10">
    <source>
        <dbReference type="Pfam" id="PF00294"/>
    </source>
</evidence>
<comment type="function">
    <text evidence="9">Catalyzes the phosphorylation of ribose at O-5 in a reaction requiring ATP and magnesium. The resulting D-ribose-5-phosphate can then be used either for sythesis of nucleotides, histidine, and tryptophan, or as a component of the pentose phosphate pathway.</text>
</comment>
<proteinExistence type="inferred from homology"/>
<dbReference type="Gene3D" id="3.40.1190.20">
    <property type="match status" value="1"/>
</dbReference>
<evidence type="ECO:0000256" key="5">
    <source>
        <dbReference type="ARBA" id="ARBA00022840"/>
    </source>
</evidence>
<keyword evidence="8 9" id="KW-0119">Carbohydrate metabolism</keyword>
<evidence type="ECO:0000256" key="1">
    <source>
        <dbReference type="ARBA" id="ARBA00022679"/>
    </source>
</evidence>
<feature type="binding site" evidence="9">
    <location>
        <begin position="11"/>
        <end position="13"/>
    </location>
    <ligand>
        <name>substrate</name>
    </ligand>
</feature>
<feature type="binding site" evidence="9">
    <location>
        <position position="183"/>
    </location>
    <ligand>
        <name>ATP</name>
        <dbReference type="ChEBI" id="CHEBI:30616"/>
    </ligand>
</feature>
<reference evidence="12" key="1">
    <citation type="journal article" date="2019" name="Int. J. Syst. Evol. Microbiol.">
        <title>The Global Catalogue of Microorganisms (GCM) 10K type strain sequencing project: providing services to taxonomists for standard genome sequencing and annotation.</title>
        <authorList>
            <consortium name="The Broad Institute Genomics Platform"/>
            <consortium name="The Broad Institute Genome Sequencing Center for Infectious Disease"/>
            <person name="Wu L."/>
            <person name="Ma J."/>
        </authorList>
    </citation>
    <scope>NUCLEOTIDE SEQUENCE [LARGE SCALE GENOMIC DNA]</scope>
    <source>
        <strain evidence="12">CGMCC 1.15043</strain>
    </source>
</reference>